<protein>
    <recommendedName>
        <fullName evidence="3">RNA polymerase sigma-70 region 2 domain-containing protein</fullName>
    </recommendedName>
</protein>
<gene>
    <name evidence="1" type="ORF">KDW_24720</name>
</gene>
<dbReference type="EMBL" id="BKZW01000001">
    <property type="protein sequence ID" value="GER88310.1"/>
    <property type="molecule type" value="Genomic_DNA"/>
</dbReference>
<evidence type="ECO:0000313" key="2">
    <source>
        <dbReference type="Proteomes" id="UP000326912"/>
    </source>
</evidence>
<sequence length="68" mass="7850">MPFTANDLRYRAEQSYPLLYAYLHRNAQRYLGALKYDAFEVDTVIGHVVEQLVRLGILGGEDRTPKVH</sequence>
<evidence type="ECO:0008006" key="3">
    <source>
        <dbReference type="Google" id="ProtNLM"/>
    </source>
</evidence>
<dbReference type="RefSeq" id="WP_151756228.1">
    <property type="nucleotide sequence ID" value="NZ_BKZW01000001.1"/>
</dbReference>
<evidence type="ECO:0000313" key="1">
    <source>
        <dbReference type="EMBL" id="GER88310.1"/>
    </source>
</evidence>
<accession>A0A5J4KPG3</accession>
<organism evidence="1 2">
    <name type="scientific">Dictyobacter vulcani</name>
    <dbReference type="NCBI Taxonomy" id="2607529"/>
    <lineage>
        <taxon>Bacteria</taxon>
        <taxon>Bacillati</taxon>
        <taxon>Chloroflexota</taxon>
        <taxon>Ktedonobacteria</taxon>
        <taxon>Ktedonobacterales</taxon>
        <taxon>Dictyobacteraceae</taxon>
        <taxon>Dictyobacter</taxon>
    </lineage>
</organism>
<comment type="caution">
    <text evidence="1">The sequence shown here is derived from an EMBL/GenBank/DDBJ whole genome shotgun (WGS) entry which is preliminary data.</text>
</comment>
<dbReference type="Proteomes" id="UP000326912">
    <property type="component" value="Unassembled WGS sequence"/>
</dbReference>
<proteinExistence type="predicted"/>
<reference evidence="1 2" key="1">
    <citation type="submission" date="2019-10" db="EMBL/GenBank/DDBJ databases">
        <title>Dictyobacter vulcani sp. nov., within the class Ktedonobacteria, isolated from soil of volcanic Mt. Zao.</title>
        <authorList>
            <person name="Zheng Y."/>
            <person name="Wang C.M."/>
            <person name="Sakai Y."/>
            <person name="Abe K."/>
            <person name="Yokota A."/>
            <person name="Yabe S."/>
        </authorList>
    </citation>
    <scope>NUCLEOTIDE SEQUENCE [LARGE SCALE GENOMIC DNA]</scope>
    <source>
        <strain evidence="1 2">W12</strain>
    </source>
</reference>
<dbReference type="AlphaFoldDB" id="A0A5J4KPG3"/>
<name>A0A5J4KPG3_9CHLR</name>
<keyword evidence="2" id="KW-1185">Reference proteome</keyword>